<dbReference type="EMBL" id="PDCK01000045">
    <property type="protein sequence ID" value="PRQ21162.1"/>
    <property type="molecule type" value="Genomic_DNA"/>
</dbReference>
<accession>A0A2P6PGV9</accession>
<gene>
    <name evidence="1" type="ORF">RchiOBHm_Chr7g0236151</name>
</gene>
<dbReference type="OrthoDB" id="410307at2759"/>
<organism evidence="1 2">
    <name type="scientific">Rosa chinensis</name>
    <name type="common">China rose</name>
    <dbReference type="NCBI Taxonomy" id="74649"/>
    <lineage>
        <taxon>Eukaryota</taxon>
        <taxon>Viridiplantae</taxon>
        <taxon>Streptophyta</taxon>
        <taxon>Embryophyta</taxon>
        <taxon>Tracheophyta</taxon>
        <taxon>Spermatophyta</taxon>
        <taxon>Magnoliopsida</taxon>
        <taxon>eudicotyledons</taxon>
        <taxon>Gunneridae</taxon>
        <taxon>Pentapetalae</taxon>
        <taxon>rosids</taxon>
        <taxon>fabids</taxon>
        <taxon>Rosales</taxon>
        <taxon>Rosaceae</taxon>
        <taxon>Rosoideae</taxon>
        <taxon>Rosoideae incertae sedis</taxon>
        <taxon>Rosa</taxon>
    </lineage>
</organism>
<reference evidence="1 2" key="1">
    <citation type="journal article" date="2018" name="Nat. Genet.">
        <title>The Rosa genome provides new insights in the design of modern roses.</title>
        <authorList>
            <person name="Bendahmane M."/>
        </authorList>
    </citation>
    <scope>NUCLEOTIDE SEQUENCE [LARGE SCALE GENOMIC DNA]</scope>
    <source>
        <strain evidence="2">cv. Old Blush</strain>
    </source>
</reference>
<keyword evidence="2" id="KW-1185">Reference proteome</keyword>
<protein>
    <submittedName>
        <fullName evidence="1">Uncharacterized protein</fullName>
    </submittedName>
</protein>
<dbReference type="AlphaFoldDB" id="A0A2P6PGV9"/>
<name>A0A2P6PGV9_ROSCH</name>
<evidence type="ECO:0000313" key="2">
    <source>
        <dbReference type="Proteomes" id="UP000238479"/>
    </source>
</evidence>
<evidence type="ECO:0000313" key="1">
    <source>
        <dbReference type="EMBL" id="PRQ21162.1"/>
    </source>
</evidence>
<sequence length="180" mass="19663">MEQHLRGSQSPIDVFKYRRRQLAPLQNLIAPQTEDGVSVSESYGSKAQFVYGKENLHPTSFPAKNKSEAQMCEATSSSGLCTPSLKSHFTYQVMASREAAAVAALASSPKPNNTIETPITVISCKDWSPQDDGIEVVLPSTEIPSSKEDVDASGTALLSLVYGPSTRRRRLPLFTEIYPE</sequence>
<proteinExistence type="predicted"/>
<comment type="caution">
    <text evidence="1">The sequence shown here is derived from an EMBL/GenBank/DDBJ whole genome shotgun (WGS) entry which is preliminary data.</text>
</comment>
<dbReference type="Gramene" id="PRQ21162">
    <property type="protein sequence ID" value="PRQ21162"/>
    <property type="gene ID" value="RchiOBHm_Chr7g0236151"/>
</dbReference>
<dbReference type="Proteomes" id="UP000238479">
    <property type="component" value="Chromosome 7"/>
</dbReference>
<dbReference type="STRING" id="74649.A0A2P6PGV9"/>